<feature type="active site" evidence="8">
    <location>
        <position position="567"/>
    </location>
</feature>
<dbReference type="InterPro" id="IPR012341">
    <property type="entry name" value="6hp_glycosidase-like_sf"/>
</dbReference>
<accession>A0ABM0K968</accession>
<feature type="active site" evidence="8">
    <location>
        <position position="558"/>
    </location>
</feature>
<feature type="signal peptide" evidence="9">
    <location>
        <begin position="1"/>
        <end position="19"/>
    </location>
</feature>
<dbReference type="PANTHER" id="PTHR22298">
    <property type="entry name" value="ENDO-1,4-BETA-GLUCANASE"/>
    <property type="match status" value="1"/>
</dbReference>
<keyword evidence="7 8" id="KW-0624">Polysaccharide degradation</keyword>
<dbReference type="Gene3D" id="1.50.10.10">
    <property type="match status" value="1"/>
</dbReference>
<dbReference type="RefSeq" id="XP_005111868.2">
    <property type="nucleotide sequence ID" value="XM_005111811.2"/>
</dbReference>
<keyword evidence="4 9" id="KW-0136">Cellulose degradation</keyword>
<dbReference type="Proteomes" id="UP000694888">
    <property type="component" value="Unplaced"/>
</dbReference>
<dbReference type="InterPro" id="IPR033126">
    <property type="entry name" value="Glyco_hydro_9_Asp/Glu_AS"/>
</dbReference>
<sequence>MRWLFSLALCVAATHLCLAESDHENDHSHDKRARANTITAPMTIGYQTGKEFEADFTWQIKQETLGFMVTINFNIPMSDVTAYTASFHKKENNGRRWIFVNTVNGPGPGANTAFRLQFKATIAGSTTTKPTGSAVFENMGIDNWSVPTAHDNDHSKYNYNDLLYKSILFYEAQRSGKLPSNNRIPWRGDSALGDKGAKGEDLTGGWYDAGDEVKFNFPMAYSTTVLTWGYLLYPDAYRAAGQEDKILDCIKWPLQYLLKCHTGPNELYVQVGNGNLDHASWGPPEQMTMARPSYKITASKPGSDVAMETAAAMAAGYLAFKQKDVHFANTLLQHAKQLWEFAINHRGKYSDSVPEAHDFYASNDITDELAWGSLWLFKATRDNKYMVEAKKHFDPAPGWGQSWDDKTVGNQILFYKLSSAAEKPKYKNAIIGTFKSWFPGGDIPYTPKGLAFRLVWGSLRYSSNMAMLALVAADAGINSREYRHWGMCQIHYALGDAGRSFVVGFGHNPPVSPHHRASSCPRLPAHCGYWMKDKSAPGVHTLYGALVGGPGSSDNYKDERGNFQNNEVATDYNAGFTTAVAALKHLYVKKLHPEQTGSASCPYRAAHSVVG</sequence>
<keyword evidence="11" id="KW-1185">Reference proteome</keyword>
<evidence type="ECO:0000256" key="4">
    <source>
        <dbReference type="ARBA" id="ARBA00023001"/>
    </source>
</evidence>
<dbReference type="Pfam" id="PF00759">
    <property type="entry name" value="Glyco_hydro_9"/>
    <property type="match status" value="1"/>
</dbReference>
<evidence type="ECO:0000256" key="3">
    <source>
        <dbReference type="ARBA" id="ARBA00022801"/>
    </source>
</evidence>
<dbReference type="EC" id="3.2.1.4" evidence="9"/>
<comment type="similarity">
    <text evidence="2 8 9">Belongs to the glycosyl hydrolase 9 (cellulase E) family.</text>
</comment>
<evidence type="ECO:0000256" key="9">
    <source>
        <dbReference type="RuleBase" id="RU361166"/>
    </source>
</evidence>
<evidence type="ECO:0000313" key="12">
    <source>
        <dbReference type="RefSeq" id="XP_005111868.2"/>
    </source>
</evidence>
<evidence type="ECO:0000256" key="7">
    <source>
        <dbReference type="ARBA" id="ARBA00023326"/>
    </source>
</evidence>
<keyword evidence="3 8" id="KW-0378">Hydrolase</keyword>
<evidence type="ECO:0000256" key="5">
    <source>
        <dbReference type="ARBA" id="ARBA00023277"/>
    </source>
</evidence>
<dbReference type="GeneID" id="101847783"/>
<evidence type="ECO:0000259" key="10">
    <source>
        <dbReference type="Pfam" id="PF00759"/>
    </source>
</evidence>
<keyword evidence="6 8" id="KW-0326">Glycosidase</keyword>
<feature type="domain" description="Glycoside hydrolase family 9" evidence="10">
    <location>
        <begin position="159"/>
        <end position="579"/>
    </location>
</feature>
<organism evidence="11 12">
    <name type="scientific">Aplysia californica</name>
    <name type="common">California sea hare</name>
    <dbReference type="NCBI Taxonomy" id="6500"/>
    <lineage>
        <taxon>Eukaryota</taxon>
        <taxon>Metazoa</taxon>
        <taxon>Spiralia</taxon>
        <taxon>Lophotrochozoa</taxon>
        <taxon>Mollusca</taxon>
        <taxon>Gastropoda</taxon>
        <taxon>Heterobranchia</taxon>
        <taxon>Euthyneura</taxon>
        <taxon>Tectipleura</taxon>
        <taxon>Aplysiida</taxon>
        <taxon>Aplysioidea</taxon>
        <taxon>Aplysiidae</taxon>
        <taxon>Aplysia</taxon>
    </lineage>
</organism>
<dbReference type="SUPFAM" id="SSF48208">
    <property type="entry name" value="Six-hairpin glycosidases"/>
    <property type="match status" value="1"/>
</dbReference>
<gene>
    <name evidence="12" type="primary">LOC101847783</name>
</gene>
<proteinExistence type="inferred from homology"/>
<keyword evidence="9" id="KW-0732">Signal</keyword>
<evidence type="ECO:0000313" key="11">
    <source>
        <dbReference type="Proteomes" id="UP000694888"/>
    </source>
</evidence>
<dbReference type="InterPro" id="IPR001701">
    <property type="entry name" value="Glyco_hydro_9"/>
</dbReference>
<name>A0ABM0K968_APLCA</name>
<comment type="catalytic activity">
    <reaction evidence="1 9">
        <text>Endohydrolysis of (1-&gt;4)-beta-D-glucosidic linkages in cellulose, lichenin and cereal beta-D-glucans.</text>
        <dbReference type="EC" id="3.2.1.4"/>
    </reaction>
</comment>
<evidence type="ECO:0000256" key="6">
    <source>
        <dbReference type="ARBA" id="ARBA00023295"/>
    </source>
</evidence>
<evidence type="ECO:0000256" key="1">
    <source>
        <dbReference type="ARBA" id="ARBA00000966"/>
    </source>
</evidence>
<dbReference type="InterPro" id="IPR008928">
    <property type="entry name" value="6-hairpin_glycosidase_sf"/>
</dbReference>
<evidence type="ECO:0000256" key="2">
    <source>
        <dbReference type="ARBA" id="ARBA00007072"/>
    </source>
</evidence>
<feature type="chain" id="PRO_5045006964" description="Endoglucanase" evidence="9">
    <location>
        <begin position="20"/>
        <end position="611"/>
    </location>
</feature>
<reference evidence="12" key="1">
    <citation type="submission" date="2025-08" db="UniProtKB">
        <authorList>
            <consortium name="RefSeq"/>
        </authorList>
    </citation>
    <scope>IDENTIFICATION</scope>
</reference>
<protein>
    <recommendedName>
        <fullName evidence="9">Endoglucanase</fullName>
        <ecNumber evidence="9">3.2.1.4</ecNumber>
    </recommendedName>
</protein>
<keyword evidence="5 8" id="KW-0119">Carbohydrate metabolism</keyword>
<dbReference type="PROSITE" id="PS00698">
    <property type="entry name" value="GH9_3"/>
    <property type="match status" value="1"/>
</dbReference>
<evidence type="ECO:0000256" key="8">
    <source>
        <dbReference type="PROSITE-ProRule" id="PRU10060"/>
    </source>
</evidence>